<reference evidence="4" key="1">
    <citation type="submission" date="2010-07" db="EMBL/GenBank/DDBJ databases">
        <title>The genome sequence of Gaeumannomyces graminis var. tritici strain R3-111a-1.</title>
        <authorList>
            <consortium name="The Broad Institute Genome Sequencing Platform"/>
            <person name="Ma L.-J."/>
            <person name="Dead R."/>
            <person name="Young S."/>
            <person name="Zeng Q."/>
            <person name="Koehrsen M."/>
            <person name="Alvarado L."/>
            <person name="Berlin A."/>
            <person name="Chapman S.B."/>
            <person name="Chen Z."/>
            <person name="Freedman E."/>
            <person name="Gellesch M."/>
            <person name="Goldberg J."/>
            <person name="Griggs A."/>
            <person name="Gujja S."/>
            <person name="Heilman E.R."/>
            <person name="Heiman D."/>
            <person name="Hepburn T."/>
            <person name="Howarth C."/>
            <person name="Jen D."/>
            <person name="Larson L."/>
            <person name="Mehta T."/>
            <person name="Neiman D."/>
            <person name="Pearson M."/>
            <person name="Roberts A."/>
            <person name="Saif S."/>
            <person name="Shea T."/>
            <person name="Shenoy N."/>
            <person name="Sisk P."/>
            <person name="Stolte C."/>
            <person name="Sykes S."/>
            <person name="Walk T."/>
            <person name="White J."/>
            <person name="Yandava C."/>
            <person name="Haas B."/>
            <person name="Nusbaum C."/>
            <person name="Birren B."/>
        </authorList>
    </citation>
    <scope>NUCLEOTIDE SEQUENCE [LARGE SCALE GENOMIC DNA]</scope>
    <source>
        <strain evidence="4">R3-111a-1</strain>
    </source>
</reference>
<evidence type="ECO:0000313" key="2">
    <source>
        <dbReference type="EMBL" id="EJT68768.1"/>
    </source>
</evidence>
<dbReference type="RefSeq" id="XP_009229840.1">
    <property type="nucleotide sequence ID" value="XM_009231576.1"/>
</dbReference>
<dbReference type="HOGENOM" id="CLU_1256085_0_0_1"/>
<proteinExistence type="predicted"/>
<evidence type="ECO:0000256" key="1">
    <source>
        <dbReference type="SAM" id="MobiDB-lite"/>
    </source>
</evidence>
<dbReference type="AlphaFoldDB" id="J3PJH7"/>
<protein>
    <submittedName>
        <fullName evidence="2 3">Uncharacterized protein</fullName>
    </submittedName>
</protein>
<dbReference type="EMBL" id="GL385423">
    <property type="protein sequence ID" value="EJT68768.1"/>
    <property type="molecule type" value="Genomic_DNA"/>
</dbReference>
<reference evidence="2" key="3">
    <citation type="submission" date="2010-09" db="EMBL/GenBank/DDBJ databases">
        <title>Annotation of Gaeumannomyces graminis var. tritici R3-111a-1.</title>
        <authorList>
            <consortium name="The Broad Institute Genome Sequencing Platform"/>
            <person name="Ma L.-J."/>
            <person name="Dead R."/>
            <person name="Young S.K."/>
            <person name="Zeng Q."/>
            <person name="Gargeya S."/>
            <person name="Fitzgerald M."/>
            <person name="Haas B."/>
            <person name="Abouelleil A."/>
            <person name="Alvarado L."/>
            <person name="Arachchi H.M."/>
            <person name="Berlin A."/>
            <person name="Brown A."/>
            <person name="Chapman S.B."/>
            <person name="Chen Z."/>
            <person name="Dunbar C."/>
            <person name="Freedman E."/>
            <person name="Gearin G."/>
            <person name="Gellesch M."/>
            <person name="Goldberg J."/>
            <person name="Griggs A."/>
            <person name="Gujja S."/>
            <person name="Heiman D."/>
            <person name="Howarth C."/>
            <person name="Larson L."/>
            <person name="Lui A."/>
            <person name="MacDonald P.J.P."/>
            <person name="Mehta T."/>
            <person name="Montmayeur A."/>
            <person name="Murphy C."/>
            <person name="Neiman D."/>
            <person name="Pearson M."/>
            <person name="Priest M."/>
            <person name="Roberts A."/>
            <person name="Saif S."/>
            <person name="Shea T."/>
            <person name="Shenoy N."/>
            <person name="Sisk P."/>
            <person name="Stolte C."/>
            <person name="Sykes S."/>
            <person name="Yandava C."/>
            <person name="Wortman J."/>
            <person name="Nusbaum C."/>
            <person name="Birren B."/>
        </authorList>
    </citation>
    <scope>NUCLEOTIDE SEQUENCE</scope>
    <source>
        <strain evidence="2">R3-111a-1</strain>
    </source>
</reference>
<evidence type="ECO:0000313" key="3">
    <source>
        <dbReference type="EnsemblFungi" id="EJT68768"/>
    </source>
</evidence>
<reference evidence="3" key="5">
    <citation type="submission" date="2018-04" db="UniProtKB">
        <authorList>
            <consortium name="EnsemblFungi"/>
        </authorList>
    </citation>
    <scope>IDENTIFICATION</scope>
    <source>
        <strain evidence="3">R3-111a-1</strain>
    </source>
</reference>
<reference evidence="3" key="4">
    <citation type="journal article" date="2015" name="G3 (Bethesda)">
        <title>Genome sequences of three phytopathogenic species of the Magnaporthaceae family of fungi.</title>
        <authorList>
            <person name="Okagaki L.H."/>
            <person name="Nunes C.C."/>
            <person name="Sailsbery J."/>
            <person name="Clay B."/>
            <person name="Brown D."/>
            <person name="John T."/>
            <person name="Oh Y."/>
            <person name="Young N."/>
            <person name="Fitzgerald M."/>
            <person name="Haas B.J."/>
            <person name="Zeng Q."/>
            <person name="Young S."/>
            <person name="Adiconis X."/>
            <person name="Fan L."/>
            <person name="Levin J.Z."/>
            <person name="Mitchell T.K."/>
            <person name="Okubara P.A."/>
            <person name="Farman M.L."/>
            <person name="Kohn L.M."/>
            <person name="Birren B."/>
            <person name="Ma L.-J."/>
            <person name="Dean R.A."/>
        </authorList>
    </citation>
    <scope>NUCLEOTIDE SEQUENCE</scope>
    <source>
        <strain evidence="3">R3-111a-1</strain>
    </source>
</reference>
<accession>J3PJH7</accession>
<feature type="region of interest" description="Disordered" evidence="1">
    <location>
        <begin position="74"/>
        <end position="100"/>
    </location>
</feature>
<feature type="region of interest" description="Disordered" evidence="1">
    <location>
        <begin position="143"/>
        <end position="167"/>
    </location>
</feature>
<dbReference type="VEuPathDB" id="FungiDB:GGTG_13659"/>
<feature type="compositionally biased region" description="Acidic residues" evidence="1">
    <location>
        <begin position="149"/>
        <end position="165"/>
    </location>
</feature>
<dbReference type="STRING" id="644352.J3PJH7"/>
<organism evidence="2">
    <name type="scientific">Gaeumannomyces tritici (strain R3-111a-1)</name>
    <name type="common">Wheat and barley take-all root rot fungus</name>
    <name type="synonym">Gaeumannomyces graminis var. tritici</name>
    <dbReference type="NCBI Taxonomy" id="644352"/>
    <lineage>
        <taxon>Eukaryota</taxon>
        <taxon>Fungi</taxon>
        <taxon>Dikarya</taxon>
        <taxon>Ascomycota</taxon>
        <taxon>Pezizomycotina</taxon>
        <taxon>Sordariomycetes</taxon>
        <taxon>Sordariomycetidae</taxon>
        <taxon>Magnaporthales</taxon>
        <taxon>Magnaporthaceae</taxon>
        <taxon>Gaeumannomyces</taxon>
    </lineage>
</organism>
<reference evidence="2" key="2">
    <citation type="submission" date="2010-07" db="EMBL/GenBank/DDBJ databases">
        <authorList>
            <consortium name="The Broad Institute Genome Sequencing Platform"/>
            <consortium name="Broad Institute Genome Sequencing Center for Infectious Disease"/>
            <person name="Ma L.-J."/>
            <person name="Dead R."/>
            <person name="Young S."/>
            <person name="Zeng Q."/>
            <person name="Koehrsen M."/>
            <person name="Alvarado L."/>
            <person name="Berlin A."/>
            <person name="Chapman S.B."/>
            <person name="Chen Z."/>
            <person name="Freedman E."/>
            <person name="Gellesch M."/>
            <person name="Goldberg J."/>
            <person name="Griggs A."/>
            <person name="Gujja S."/>
            <person name="Heilman E.R."/>
            <person name="Heiman D."/>
            <person name="Hepburn T."/>
            <person name="Howarth C."/>
            <person name="Jen D."/>
            <person name="Larson L."/>
            <person name="Mehta T."/>
            <person name="Neiman D."/>
            <person name="Pearson M."/>
            <person name="Roberts A."/>
            <person name="Saif S."/>
            <person name="Shea T."/>
            <person name="Shenoy N."/>
            <person name="Sisk P."/>
            <person name="Stolte C."/>
            <person name="Sykes S."/>
            <person name="Walk T."/>
            <person name="White J."/>
            <person name="Yandava C."/>
            <person name="Haas B."/>
            <person name="Nusbaum C."/>
            <person name="Birren B."/>
        </authorList>
    </citation>
    <scope>NUCLEOTIDE SEQUENCE</scope>
    <source>
        <strain evidence="2">R3-111a-1</strain>
    </source>
</reference>
<dbReference type="GeneID" id="20354117"/>
<keyword evidence="4" id="KW-1185">Reference proteome</keyword>
<gene>
    <name evidence="3" type="primary">20354117</name>
    <name evidence="2" type="ORF">GGTG_13659</name>
</gene>
<dbReference type="OrthoDB" id="2418081at2759"/>
<dbReference type="EnsemblFungi" id="EJT68768">
    <property type="protein sequence ID" value="EJT68768"/>
    <property type="gene ID" value="GGTG_13659"/>
</dbReference>
<dbReference type="Proteomes" id="UP000006039">
    <property type="component" value="Unassembled WGS sequence"/>
</dbReference>
<name>J3PJH7_GAET3</name>
<dbReference type="eggNOG" id="ENOG502RQVM">
    <property type="taxonomic scope" value="Eukaryota"/>
</dbReference>
<sequence>MSSKMTEYPQPLVVPPRQLPHKQTFIILHDRGWWADKFGPALPETAVPTPSPSPRTLAPIFPHANGSTDNWKLDPPAAAEREGPLGAGPTQHHRLPTLPDPGRRGCAASLVSLLLWEGPRAGCGGRHVRVAVVLRARMREQLDGGGEAAEGEDDLSQREDEDEEKEPARVAVDWLREELGLPSVGIGGDGWCSERCLRFWAMASRTTGRTCPWAGMRLER</sequence>
<evidence type="ECO:0000313" key="4">
    <source>
        <dbReference type="Proteomes" id="UP000006039"/>
    </source>
</evidence>